<dbReference type="Proteomes" id="UP000190787">
    <property type="component" value="Unassembled WGS sequence"/>
</dbReference>
<organism evidence="2 3">
    <name type="scientific">Thioclava sediminum</name>
    <dbReference type="NCBI Taxonomy" id="1915319"/>
    <lineage>
        <taxon>Bacteria</taxon>
        <taxon>Pseudomonadati</taxon>
        <taxon>Pseudomonadota</taxon>
        <taxon>Alphaproteobacteria</taxon>
        <taxon>Rhodobacterales</taxon>
        <taxon>Paracoccaceae</taxon>
        <taxon>Thioclava</taxon>
    </lineage>
</organism>
<evidence type="ECO:0000313" key="2">
    <source>
        <dbReference type="EMBL" id="OOY23971.1"/>
    </source>
</evidence>
<sequence length="156" mass="17405">MFRPFLFAAFVVFSAGPVLANPEQPKLPRGTQVMRCTFETGHLSNSTPGEVDLLKIPGGEWKVYDTFLHHFDLPLQPVQVLVDNPKRTTFGWKVDRLKTKRNYYTPRVEFRVTRLKASGKASIAVRPRGYRSETAWGSCDPIHEIRAGAGGAASSS</sequence>
<feature type="signal peptide" evidence="1">
    <location>
        <begin position="1"/>
        <end position="20"/>
    </location>
</feature>
<reference evidence="2 3" key="1">
    <citation type="submission" date="2016-11" db="EMBL/GenBank/DDBJ databases">
        <title>A multilocus sequence analysis scheme for characterization of bacteria in the genus Thioclava.</title>
        <authorList>
            <person name="Liu Y."/>
            <person name="Shao Z."/>
        </authorList>
    </citation>
    <scope>NUCLEOTIDE SEQUENCE [LARGE SCALE GENOMIC DNA]</scope>
    <source>
        <strain evidence="2 3">TAW-CT134</strain>
    </source>
</reference>
<dbReference type="RefSeq" id="WP_078604554.1">
    <property type="nucleotide sequence ID" value="NZ_MPZV01000002.1"/>
</dbReference>
<feature type="chain" id="PRO_5045775871" evidence="1">
    <location>
        <begin position="21"/>
        <end position="156"/>
    </location>
</feature>
<dbReference type="EMBL" id="MPZV01000002">
    <property type="protein sequence ID" value="OOY23971.1"/>
    <property type="molecule type" value="Genomic_DNA"/>
</dbReference>
<comment type="caution">
    <text evidence="2">The sequence shown here is derived from an EMBL/GenBank/DDBJ whole genome shotgun (WGS) entry which is preliminary data.</text>
</comment>
<proteinExistence type="predicted"/>
<keyword evidence="1" id="KW-0732">Signal</keyword>
<protein>
    <submittedName>
        <fullName evidence="2">Uncharacterized protein</fullName>
    </submittedName>
</protein>
<evidence type="ECO:0000256" key="1">
    <source>
        <dbReference type="SAM" id="SignalP"/>
    </source>
</evidence>
<evidence type="ECO:0000313" key="3">
    <source>
        <dbReference type="Proteomes" id="UP000190787"/>
    </source>
</evidence>
<accession>A0ABX3MX72</accession>
<name>A0ABX3MX72_9RHOB</name>
<keyword evidence="3" id="KW-1185">Reference proteome</keyword>
<gene>
    <name evidence="2" type="ORF">BMI91_07760</name>
</gene>